<dbReference type="EMBL" id="MGHY01000005">
    <property type="protein sequence ID" value="OGM80020.1"/>
    <property type="molecule type" value="Genomic_DNA"/>
</dbReference>
<organism evidence="2 3">
    <name type="scientific">Candidatus Woesebacteria bacterium RIFOXYB1_FULL_38_16</name>
    <dbReference type="NCBI Taxonomy" id="1802538"/>
    <lineage>
        <taxon>Bacteria</taxon>
        <taxon>Candidatus Woeseibacteriota</taxon>
    </lineage>
</organism>
<comment type="caution">
    <text evidence="2">The sequence shown here is derived from an EMBL/GenBank/DDBJ whole genome shotgun (WGS) entry which is preliminary data.</text>
</comment>
<keyword evidence="1" id="KW-1133">Transmembrane helix</keyword>
<keyword evidence="1" id="KW-0472">Membrane</keyword>
<name>A0A1F8CUM8_9BACT</name>
<dbReference type="AlphaFoldDB" id="A0A1F8CUM8"/>
<evidence type="ECO:0000256" key="1">
    <source>
        <dbReference type="SAM" id="Phobius"/>
    </source>
</evidence>
<reference evidence="2 3" key="1">
    <citation type="journal article" date="2016" name="Nat. Commun.">
        <title>Thousands of microbial genomes shed light on interconnected biogeochemical processes in an aquifer system.</title>
        <authorList>
            <person name="Anantharaman K."/>
            <person name="Brown C.T."/>
            <person name="Hug L.A."/>
            <person name="Sharon I."/>
            <person name="Castelle C.J."/>
            <person name="Probst A.J."/>
            <person name="Thomas B.C."/>
            <person name="Singh A."/>
            <person name="Wilkins M.J."/>
            <person name="Karaoz U."/>
            <person name="Brodie E.L."/>
            <person name="Williams K.H."/>
            <person name="Hubbard S.S."/>
            <person name="Banfield J.F."/>
        </authorList>
    </citation>
    <scope>NUCLEOTIDE SEQUENCE [LARGE SCALE GENOMIC DNA]</scope>
</reference>
<dbReference type="STRING" id="1802538.A2382_05030"/>
<accession>A0A1F8CUM8</accession>
<dbReference type="Proteomes" id="UP000178999">
    <property type="component" value="Unassembled WGS sequence"/>
</dbReference>
<evidence type="ECO:0008006" key="4">
    <source>
        <dbReference type="Google" id="ProtNLM"/>
    </source>
</evidence>
<evidence type="ECO:0000313" key="2">
    <source>
        <dbReference type="EMBL" id="OGM80020.1"/>
    </source>
</evidence>
<keyword evidence="1" id="KW-0812">Transmembrane</keyword>
<gene>
    <name evidence="2" type="ORF">A2382_05030</name>
</gene>
<protein>
    <recommendedName>
        <fullName evidence="4">Baseplate protein J-like domain-containing protein</fullName>
    </recommendedName>
</protein>
<feature type="transmembrane region" description="Helical" evidence="1">
    <location>
        <begin position="375"/>
        <end position="396"/>
    </location>
</feature>
<proteinExistence type="predicted"/>
<sequence>MKEYYWSIILEQGLIQAAIWVMDGKVVRVMSASPSLVWETNEQLIARADKVLSLAMTNFPENEEEPQKTVFGVPPSWVAEGSIKHEHLIGIKELCSKLSLTPSGFVVLPEAIAHTTKIVEKTPLTGIILGIGKRTVDASLFKFGNMGGVISVERSHSIIDDITEVLTRFSTSEHMPSRILLYDGQETELEKVKEEILNVDWTQGGAERIKFLHMPKVEIVSSSLKAYAVCTAGASEMGEVEGYVVETVSDKHAGMNGVIETVEGAKMIDESSSNVREARLTAKDVGFVIGGDVELADGESEEGYTVASREVSYQPEPAVAVESLGVKRKGILGRVKYLSAFLGGIASRLNILKRITASKGLPKSKISLRSKKTNLIFLISGLGVFLVVLVLAWWYVPRAKVLVYVAPKKIQEKIEMIIDPSLSEPDIAEMRIPAGVVSTEVSGQKSRATTGSKRVGDKAVGTVVVRNGTSKGIDLAGQIILGPNSLKFEITEKASVSAAVSPSSPGTAKVKASAVEIGAEYNLAKGEVFEVGNYPKSEVDAIAESDFAGGSSREVVVVAQSDLTELEDELIEAMLDDGAKKLTDEIGLGGFFVEGSIEEEILSRSFGHKVGEEASETSLDMKMKVTGLEVSREVVNRAAMELFSEKIPSGFLLKGEDLETQFELVEQDRDVWIFDVVITASLMPQLNKEEIAKNIAGKKIAQAEEYLSSILGFEQAEIKISPKLPKVLSGLPWIKNNIFVEVVEAK</sequence>
<evidence type="ECO:0000313" key="3">
    <source>
        <dbReference type="Proteomes" id="UP000178999"/>
    </source>
</evidence>